<organism evidence="1 2">
    <name type="scientific">Sinomonas terricola</name>
    <dbReference type="NCBI Taxonomy" id="3110330"/>
    <lineage>
        <taxon>Bacteria</taxon>
        <taxon>Bacillati</taxon>
        <taxon>Actinomycetota</taxon>
        <taxon>Actinomycetes</taxon>
        <taxon>Micrococcales</taxon>
        <taxon>Micrococcaceae</taxon>
        <taxon>Sinomonas</taxon>
    </lineage>
</organism>
<sequence>MAGWNPEELRRIVDADDLHIAPFREDGATPGTPTWIWCVAVDGELYVRGYNGTASRWYRAAATQGAGRIEAAGTAYDVAFEPLAGTAAEAMNAAVDAAYRTKYDGSPYLPPMVSARARAATVRIVPRA</sequence>
<dbReference type="PIRSF" id="PIRSF028498">
    <property type="entry name" value="UCP028498"/>
    <property type="match status" value="1"/>
</dbReference>
<keyword evidence="2" id="KW-1185">Reference proteome</keyword>
<dbReference type="InterPro" id="IPR016888">
    <property type="entry name" value="UCP028498"/>
</dbReference>
<dbReference type="EMBL" id="JAYGGQ010000011">
    <property type="protein sequence ID" value="MEA5455931.1"/>
    <property type="molecule type" value="Genomic_DNA"/>
</dbReference>
<evidence type="ECO:0000313" key="2">
    <source>
        <dbReference type="Proteomes" id="UP001304769"/>
    </source>
</evidence>
<dbReference type="Pfam" id="PF10012">
    <property type="entry name" value="DUF2255"/>
    <property type="match status" value="1"/>
</dbReference>
<evidence type="ECO:0000313" key="1">
    <source>
        <dbReference type="EMBL" id="MEA5455931.1"/>
    </source>
</evidence>
<comment type="caution">
    <text evidence="1">The sequence shown here is derived from an EMBL/GenBank/DDBJ whole genome shotgun (WGS) entry which is preliminary data.</text>
</comment>
<gene>
    <name evidence="1" type="ORF">SPF06_14445</name>
</gene>
<proteinExistence type="predicted"/>
<name>A0ABU5T9Z4_9MICC</name>
<dbReference type="Proteomes" id="UP001304769">
    <property type="component" value="Unassembled WGS sequence"/>
</dbReference>
<accession>A0ABU5T9Z4</accession>
<protein>
    <submittedName>
        <fullName evidence="1">DUF2255 family protein</fullName>
    </submittedName>
</protein>
<reference evidence="1 2" key="1">
    <citation type="submission" date="2023-12" db="EMBL/GenBank/DDBJ databases">
        <title>Sinomonas terricola sp. nov, isolated from litchi orchard soil in Guangdong, PR China.</title>
        <authorList>
            <person name="Jiaxin W."/>
            <person name="Yang Z."/>
            <person name="Honghui Z."/>
        </authorList>
    </citation>
    <scope>NUCLEOTIDE SEQUENCE [LARGE SCALE GENOMIC DNA]</scope>
    <source>
        <strain evidence="1 2">JGH33</strain>
    </source>
</reference>
<dbReference type="RefSeq" id="WP_323279820.1">
    <property type="nucleotide sequence ID" value="NZ_JAYGGQ010000011.1"/>
</dbReference>